<dbReference type="InterPro" id="IPR033647">
    <property type="entry name" value="Aar2_N"/>
</dbReference>
<dbReference type="AlphaFoldDB" id="A0A9R0IZA3"/>
<dbReference type="Gene3D" id="1.25.40.550">
    <property type="entry name" value="Aar2, C-terminal domain-like"/>
    <property type="match status" value="1"/>
</dbReference>
<keyword evidence="4" id="KW-1185">Reference proteome</keyword>
<feature type="domain" description="AAR2 C-terminal" evidence="2">
    <location>
        <begin position="193"/>
        <end position="366"/>
    </location>
</feature>
<dbReference type="InterPro" id="IPR033648">
    <property type="entry name" value="AAR2_C"/>
</dbReference>
<dbReference type="InterPro" id="IPR038514">
    <property type="entry name" value="AAR2_C_sf"/>
</dbReference>
<dbReference type="CDD" id="cd13777">
    <property type="entry name" value="Aar2_N"/>
    <property type="match status" value="1"/>
</dbReference>
<dbReference type="InterPro" id="IPR038516">
    <property type="entry name" value="AAR2_N_sf"/>
</dbReference>
<dbReference type="Pfam" id="PF05282">
    <property type="entry name" value="AAR2"/>
    <property type="match status" value="1"/>
</dbReference>
<name>A0A9R0IZA3_SPIOL</name>
<dbReference type="Gene3D" id="2.60.34.20">
    <property type="match status" value="1"/>
</dbReference>
<sequence length="394" mass="45224">MEPEKALELVKQGSTLLFLDVPQFTLIGIDTQVYSAGPEFKGIKMIPPGVHFVFYSSSTKDGKEFSPIIGFFIETSTSEVVVRKWNLEEERLVKVPSEEEERYAQAVKQFEFDRHLGPYTLSDYGDWKRLSNYITKDVMERIEPIGGEITVACESSLVGNIPKTTMEVALAEQLKNSKFHREAESSENKGCYYTPVPWVIKQKGISGAELTSVNLDKTHILETILMKECGGNEDRFLGELQFAFIAFLMGQSLDGFLQWKSLVSLLFGCTQAPFHTRSRLFVKFVKCVYYQLKYGFQRDHARSCGIEKESSLLLDDSWLTSDSFLHHLCKEFFLLVDEASVLDGDLLTWTRKLRELLENTLGWEFQRKSDMDRLYFEEDDEYAPVVVEMLNESN</sequence>
<evidence type="ECO:0000259" key="3">
    <source>
        <dbReference type="Pfam" id="PF20981"/>
    </source>
</evidence>
<dbReference type="GO" id="GO:0000244">
    <property type="term" value="P:spliceosomal tri-snRNP complex assembly"/>
    <property type="evidence" value="ECO:0000318"/>
    <property type="project" value="GO_Central"/>
</dbReference>
<dbReference type="Proteomes" id="UP000813463">
    <property type="component" value="Chromosome 1"/>
</dbReference>
<organism evidence="4 5">
    <name type="scientific">Spinacia oleracea</name>
    <name type="common">Spinach</name>
    <dbReference type="NCBI Taxonomy" id="3562"/>
    <lineage>
        <taxon>Eukaryota</taxon>
        <taxon>Viridiplantae</taxon>
        <taxon>Streptophyta</taxon>
        <taxon>Embryophyta</taxon>
        <taxon>Tracheophyta</taxon>
        <taxon>Spermatophyta</taxon>
        <taxon>Magnoliopsida</taxon>
        <taxon>eudicotyledons</taxon>
        <taxon>Gunneridae</taxon>
        <taxon>Pentapetalae</taxon>
        <taxon>Caryophyllales</taxon>
        <taxon>Chenopodiaceae</taxon>
        <taxon>Chenopodioideae</taxon>
        <taxon>Anserineae</taxon>
        <taxon>Spinacia</taxon>
    </lineage>
</organism>
<protein>
    <recommendedName>
        <fullName evidence="6">Protein AAR2 homolog</fullName>
    </recommendedName>
</protein>
<evidence type="ECO:0000256" key="1">
    <source>
        <dbReference type="ARBA" id="ARBA00006281"/>
    </source>
</evidence>
<evidence type="ECO:0008006" key="6">
    <source>
        <dbReference type="Google" id="ProtNLM"/>
    </source>
</evidence>
<evidence type="ECO:0000259" key="2">
    <source>
        <dbReference type="Pfam" id="PF05282"/>
    </source>
</evidence>
<dbReference type="CDD" id="cd13778">
    <property type="entry name" value="Aar2_C"/>
    <property type="match status" value="1"/>
</dbReference>
<reference evidence="5" key="2">
    <citation type="submission" date="2025-08" db="UniProtKB">
        <authorList>
            <consortium name="RefSeq"/>
        </authorList>
    </citation>
    <scope>IDENTIFICATION</scope>
    <source>
        <tissue evidence="5">Leaf</tissue>
    </source>
</reference>
<dbReference type="PANTHER" id="PTHR12689">
    <property type="entry name" value="A1 CISTRON SPLICING FACTOR AAR2-RELATED"/>
    <property type="match status" value="1"/>
</dbReference>
<reference evidence="4" key="1">
    <citation type="journal article" date="2021" name="Nat. Commun.">
        <title>Genomic analyses provide insights into spinach domestication and the genetic basis of agronomic traits.</title>
        <authorList>
            <person name="Cai X."/>
            <person name="Sun X."/>
            <person name="Xu C."/>
            <person name="Sun H."/>
            <person name="Wang X."/>
            <person name="Ge C."/>
            <person name="Zhang Z."/>
            <person name="Wang Q."/>
            <person name="Fei Z."/>
            <person name="Jiao C."/>
            <person name="Wang Q."/>
        </authorList>
    </citation>
    <scope>NUCLEOTIDE SEQUENCE [LARGE SCALE GENOMIC DNA]</scope>
    <source>
        <strain evidence="4">cv. Varoflay</strain>
    </source>
</reference>
<dbReference type="PANTHER" id="PTHR12689:SF4">
    <property type="entry name" value="PROTEIN AAR2 HOMOLOG"/>
    <property type="match status" value="1"/>
</dbReference>
<dbReference type="KEGG" id="soe:110797538"/>
<dbReference type="GeneID" id="110797538"/>
<proteinExistence type="inferred from homology"/>
<comment type="similarity">
    <text evidence="1">Belongs to the AAR2 family.</text>
</comment>
<dbReference type="InterPro" id="IPR007946">
    <property type="entry name" value="AAR2"/>
</dbReference>
<gene>
    <name evidence="5" type="primary">LOC110797538</name>
</gene>
<accession>A0A9R0IZA3</accession>
<feature type="domain" description="AAR2 N-terminal" evidence="3">
    <location>
        <begin position="12"/>
        <end position="144"/>
    </location>
</feature>
<dbReference type="Pfam" id="PF20981">
    <property type="entry name" value="AAR2_1st"/>
    <property type="match status" value="1"/>
</dbReference>
<dbReference type="RefSeq" id="XP_021858352.2">
    <property type="nucleotide sequence ID" value="XM_022002660.2"/>
</dbReference>
<evidence type="ECO:0000313" key="4">
    <source>
        <dbReference type="Proteomes" id="UP000813463"/>
    </source>
</evidence>
<evidence type="ECO:0000313" key="5">
    <source>
        <dbReference type="RefSeq" id="XP_021858352.2"/>
    </source>
</evidence>